<dbReference type="EMBL" id="BDGX01000005">
    <property type="protein sequence ID" value="GAV47061.1"/>
    <property type="molecule type" value="Genomic_DNA"/>
</dbReference>
<protein>
    <recommendedName>
        <fullName evidence="4">Cytochrome b-c1 complex subunit 10</fullName>
    </recommendedName>
</protein>
<dbReference type="InterPro" id="IPR019182">
    <property type="entry name" value="Cytochrome_b-c1_su10_fun"/>
</dbReference>
<reference evidence="2 3" key="1">
    <citation type="submission" date="2016-08" db="EMBL/GenBank/DDBJ databases">
        <title>Draft genome sequence of allopolyploid Zygosaccharomyces rouxii.</title>
        <authorList>
            <person name="Watanabe J."/>
            <person name="Uehara K."/>
            <person name="Mogi Y."/>
            <person name="Tsukioka Y."/>
        </authorList>
    </citation>
    <scope>NUCLEOTIDE SEQUENCE [LARGE SCALE GENOMIC DNA]</scope>
    <source>
        <strain evidence="2 3">NBRC 110957</strain>
    </source>
</reference>
<keyword evidence="1" id="KW-0812">Transmembrane</keyword>
<dbReference type="PANTHER" id="PTHR28254">
    <property type="entry name" value="CYTOCHROME B-C1 COMPLEX SUBUNIT 10"/>
    <property type="match status" value="1"/>
</dbReference>
<gene>
    <name evidence="2" type="ORF">ZYGR_0E00740</name>
</gene>
<evidence type="ECO:0000313" key="2">
    <source>
        <dbReference type="EMBL" id="GAV47061.1"/>
    </source>
</evidence>
<sequence length="78" mass="9035">MVSYVSRLAGKTAPHFGRITPYNLLTYAPNLMLWGGAWWAGVFVFTEAWPKFQETFYQKIPLFGGHWINEIPPEDKMN</sequence>
<dbReference type="GO" id="GO:0005739">
    <property type="term" value="C:mitochondrion"/>
    <property type="evidence" value="ECO:0007669"/>
    <property type="project" value="GOC"/>
</dbReference>
<dbReference type="Proteomes" id="UP000187013">
    <property type="component" value="Unassembled WGS sequence"/>
</dbReference>
<dbReference type="Pfam" id="PF09796">
    <property type="entry name" value="QCR10"/>
    <property type="match status" value="1"/>
</dbReference>
<evidence type="ECO:0008006" key="4">
    <source>
        <dbReference type="Google" id="ProtNLM"/>
    </source>
</evidence>
<accession>A0A1Q2ZUB5</accession>
<organism evidence="2 3">
    <name type="scientific">Zygosaccharomyces rouxii</name>
    <dbReference type="NCBI Taxonomy" id="4956"/>
    <lineage>
        <taxon>Eukaryota</taxon>
        <taxon>Fungi</taxon>
        <taxon>Dikarya</taxon>
        <taxon>Ascomycota</taxon>
        <taxon>Saccharomycotina</taxon>
        <taxon>Saccharomycetes</taxon>
        <taxon>Saccharomycetales</taxon>
        <taxon>Saccharomycetaceae</taxon>
        <taxon>Zygosaccharomyces</taxon>
    </lineage>
</organism>
<dbReference type="PANTHER" id="PTHR28254:SF1">
    <property type="entry name" value="CYTOCHROME B-C1 COMPLEX SUBUNIT 10, MITOCHONDRIAL"/>
    <property type="match status" value="1"/>
</dbReference>
<dbReference type="OrthoDB" id="2391627at2759"/>
<keyword evidence="1" id="KW-0472">Membrane</keyword>
<dbReference type="AlphaFoldDB" id="A0A1Q2ZUB5"/>
<evidence type="ECO:0000313" key="3">
    <source>
        <dbReference type="Proteomes" id="UP000187013"/>
    </source>
</evidence>
<dbReference type="GO" id="GO:0006122">
    <property type="term" value="P:mitochondrial electron transport, ubiquinol to cytochrome c"/>
    <property type="evidence" value="ECO:0007669"/>
    <property type="project" value="InterPro"/>
</dbReference>
<dbReference type="eggNOG" id="ENOG502S83P">
    <property type="taxonomic scope" value="Eukaryota"/>
</dbReference>
<keyword evidence="1" id="KW-1133">Transmembrane helix</keyword>
<feature type="transmembrane region" description="Helical" evidence="1">
    <location>
        <begin position="31"/>
        <end position="49"/>
    </location>
</feature>
<comment type="caution">
    <text evidence="2">The sequence shown here is derived from an EMBL/GenBank/DDBJ whole genome shotgun (WGS) entry which is preliminary data.</text>
</comment>
<name>A0A1Q2ZUB5_ZYGRO</name>
<evidence type="ECO:0000256" key="1">
    <source>
        <dbReference type="SAM" id="Phobius"/>
    </source>
</evidence>
<proteinExistence type="predicted"/>